<keyword evidence="2" id="KW-1185">Reference proteome</keyword>
<organism evidence="1 2">
    <name type="scientific">Legionella lansingensis</name>
    <dbReference type="NCBI Taxonomy" id="45067"/>
    <lineage>
        <taxon>Bacteria</taxon>
        <taxon>Pseudomonadati</taxon>
        <taxon>Pseudomonadota</taxon>
        <taxon>Gammaproteobacteria</taxon>
        <taxon>Legionellales</taxon>
        <taxon>Legionellaceae</taxon>
        <taxon>Legionella</taxon>
    </lineage>
</organism>
<dbReference type="GO" id="GO:0070005">
    <property type="term" value="F:cysteine-type aminopeptidase activity"/>
    <property type="evidence" value="ECO:0007669"/>
    <property type="project" value="InterPro"/>
</dbReference>
<protein>
    <submittedName>
        <fullName evidence="1">Cysteine protease</fullName>
    </submittedName>
</protein>
<accession>A0A0W0VFV8</accession>
<dbReference type="eggNOG" id="COG4870">
    <property type="taxonomic scope" value="Bacteria"/>
</dbReference>
<comment type="caution">
    <text evidence="1">The sequence shown here is derived from an EMBL/GenBank/DDBJ whole genome shotgun (WGS) entry which is preliminary data.</text>
</comment>
<dbReference type="GO" id="GO:0006508">
    <property type="term" value="P:proteolysis"/>
    <property type="evidence" value="ECO:0007669"/>
    <property type="project" value="UniProtKB-KW"/>
</dbReference>
<dbReference type="STRING" id="45067.Llan_2281"/>
<dbReference type="Pfam" id="PF03051">
    <property type="entry name" value="Peptidase_C1_2"/>
    <property type="match status" value="1"/>
</dbReference>
<reference evidence="1 2" key="1">
    <citation type="submission" date="2015-11" db="EMBL/GenBank/DDBJ databases">
        <title>Genomic analysis of 38 Legionella species identifies large and diverse effector repertoires.</title>
        <authorList>
            <person name="Burstein D."/>
            <person name="Amaro F."/>
            <person name="Zusman T."/>
            <person name="Lifshitz Z."/>
            <person name="Cohen O."/>
            <person name="Gilbert J.A."/>
            <person name="Pupko T."/>
            <person name="Shuman H.A."/>
            <person name="Segal G."/>
        </authorList>
    </citation>
    <scope>NUCLEOTIDE SEQUENCE [LARGE SCALE GENOMIC DNA]</scope>
    <source>
        <strain evidence="1 2">ATCC 49751</strain>
    </source>
</reference>
<dbReference type="InterPro" id="IPR038765">
    <property type="entry name" value="Papain-like_cys_pep_sf"/>
</dbReference>
<dbReference type="SUPFAM" id="SSF54001">
    <property type="entry name" value="Cysteine proteinases"/>
    <property type="match status" value="1"/>
</dbReference>
<gene>
    <name evidence="1" type="ORF">Llan_2281</name>
</gene>
<dbReference type="Proteomes" id="UP000054869">
    <property type="component" value="Unassembled WGS sequence"/>
</dbReference>
<evidence type="ECO:0000313" key="1">
    <source>
        <dbReference type="EMBL" id="KTD18678.1"/>
    </source>
</evidence>
<dbReference type="Gene3D" id="3.90.70.10">
    <property type="entry name" value="Cysteine proteinases"/>
    <property type="match status" value="1"/>
</dbReference>
<dbReference type="CDD" id="cd02619">
    <property type="entry name" value="Peptidase_C1"/>
    <property type="match status" value="1"/>
</dbReference>
<dbReference type="AlphaFoldDB" id="A0A0W0VFV8"/>
<sequence length="403" mass="44431">MGVFNCSAMDDFNPYDILGWPRSVDMDNIGDLTMKLAKKLAVLSMVVSGSVVAQDIEIVGTVTKTAKVPAAANVSGARQIKRIANNVIKQIKFLDVRLSDKAKLHFANRAKNALAHTQQFALRTEDRGETKSGSQASLGMNNVPVLNQGMHGTCVTFANTAAVDAALNKGDYISQLCQLELGNYLEKNSYGHSGWDGSWGRVVLNQMDLFGIVSKEMQMSQGCAGVKEYPVNDSAPDVQMSPEDFHQISENLDEQVLWSPILDVYQATSDRVDTNRIVNEVKAALKSGDRLTFGVLLLDFDLGFMGAVGSHKSTFDTWALTPEIARDVYLRPIFGGHEMVITGYDDNAVAIDDQGRKHQGLFTLRNSWGDNVGDHGDFYMSYDYFKLLVIEVQRIRSVKADQE</sequence>
<dbReference type="InterPro" id="IPR004134">
    <property type="entry name" value="Peptidase_C1B"/>
</dbReference>
<dbReference type="EMBL" id="LNYI01000057">
    <property type="protein sequence ID" value="KTD18678.1"/>
    <property type="molecule type" value="Genomic_DNA"/>
</dbReference>
<dbReference type="PATRIC" id="fig|45067.4.peg.2392"/>
<name>A0A0W0VFV8_9GAMM</name>
<proteinExistence type="predicted"/>
<evidence type="ECO:0000313" key="2">
    <source>
        <dbReference type="Proteomes" id="UP000054869"/>
    </source>
</evidence>
<keyword evidence="1" id="KW-0378">Hydrolase</keyword>
<keyword evidence="1" id="KW-0645">Protease</keyword>